<dbReference type="AlphaFoldDB" id="A0A285UBH8"/>
<dbReference type="Proteomes" id="UP000219412">
    <property type="component" value="Unassembled WGS sequence"/>
</dbReference>
<organism evidence="2 3">
    <name type="scientific">Salinicoccus kekensis</name>
    <dbReference type="NCBI Taxonomy" id="714307"/>
    <lineage>
        <taxon>Bacteria</taxon>
        <taxon>Bacillati</taxon>
        <taxon>Bacillota</taxon>
        <taxon>Bacilli</taxon>
        <taxon>Bacillales</taxon>
        <taxon>Staphylococcaceae</taxon>
        <taxon>Salinicoccus</taxon>
    </lineage>
</organism>
<sequence>MNQSIRIFLSTYFIFIALLYLAMRYTTFSMNPVLYTLMGSLLIIIVIILYVKDQIEPDIFTVSIVVLSVLMMLSLAI</sequence>
<evidence type="ECO:0000313" key="3">
    <source>
        <dbReference type="Proteomes" id="UP000219412"/>
    </source>
</evidence>
<feature type="transmembrane region" description="Helical" evidence="1">
    <location>
        <begin position="7"/>
        <end position="27"/>
    </location>
</feature>
<dbReference type="EMBL" id="OBQF01000001">
    <property type="protein sequence ID" value="SOC39047.1"/>
    <property type="molecule type" value="Genomic_DNA"/>
</dbReference>
<name>A0A285UBH8_9STAP</name>
<dbReference type="OrthoDB" id="2390439at2"/>
<feature type="transmembrane region" description="Helical" evidence="1">
    <location>
        <begin position="58"/>
        <end position="76"/>
    </location>
</feature>
<gene>
    <name evidence="2" type="ORF">SAMN05878391_0688</name>
</gene>
<keyword evidence="3" id="KW-1185">Reference proteome</keyword>
<evidence type="ECO:0000256" key="1">
    <source>
        <dbReference type="SAM" id="Phobius"/>
    </source>
</evidence>
<keyword evidence="1" id="KW-0812">Transmembrane</keyword>
<protein>
    <submittedName>
        <fullName evidence="2">Uncharacterized protein</fullName>
    </submittedName>
</protein>
<reference evidence="3" key="1">
    <citation type="submission" date="2017-08" db="EMBL/GenBank/DDBJ databases">
        <authorList>
            <person name="Varghese N."/>
            <person name="Submissions S."/>
        </authorList>
    </citation>
    <scope>NUCLEOTIDE SEQUENCE [LARGE SCALE GENOMIC DNA]</scope>
    <source>
        <strain evidence="3">DSM 23173</strain>
    </source>
</reference>
<keyword evidence="1" id="KW-1133">Transmembrane helix</keyword>
<proteinExistence type="predicted"/>
<keyword evidence="1" id="KW-0472">Membrane</keyword>
<accession>A0A285UBH8</accession>
<dbReference type="RefSeq" id="WP_097039149.1">
    <property type="nucleotide sequence ID" value="NZ_OBQF01000001.1"/>
</dbReference>
<feature type="transmembrane region" description="Helical" evidence="1">
    <location>
        <begin position="33"/>
        <end position="51"/>
    </location>
</feature>
<evidence type="ECO:0000313" key="2">
    <source>
        <dbReference type="EMBL" id="SOC39047.1"/>
    </source>
</evidence>